<organism evidence="1">
    <name type="scientific">Brugia malayi</name>
    <name type="common">Filarial nematode worm</name>
    <dbReference type="NCBI Taxonomy" id="6279"/>
    <lineage>
        <taxon>Eukaryota</taxon>
        <taxon>Metazoa</taxon>
        <taxon>Ecdysozoa</taxon>
        <taxon>Nematoda</taxon>
        <taxon>Chromadorea</taxon>
        <taxon>Rhabditida</taxon>
        <taxon>Spirurina</taxon>
        <taxon>Spiruromorpha</taxon>
        <taxon>Filarioidea</taxon>
        <taxon>Onchocercidae</taxon>
        <taxon>Brugia</taxon>
    </lineage>
</organism>
<reference evidence="1" key="1">
    <citation type="journal article" date="2007" name="Science">
        <title>Draft genome of the filarial nematode parasite Brugia malayi.</title>
        <authorList>
            <person name="Ghedin E."/>
            <person name="Wang S."/>
            <person name="Spiro D."/>
            <person name="Caler E."/>
            <person name="Zhao Q."/>
            <person name="Crabtree J."/>
            <person name="Allen J.E."/>
            <person name="Delcher A.L."/>
            <person name="Guiliano D.B."/>
            <person name="Miranda-Saavedra D."/>
            <person name="Angiuoli S.V."/>
            <person name="Creasy T."/>
            <person name="Amedeo P."/>
            <person name="Haas B."/>
            <person name="El-Sayed N.M."/>
            <person name="Wortman J.R."/>
            <person name="Feldblyum T."/>
            <person name="Tallon L."/>
            <person name="Schatz M."/>
            <person name="Shumway M."/>
            <person name="Koo H."/>
            <person name="Salzberg S.L."/>
            <person name="Schobel S."/>
            <person name="Pertea M."/>
            <person name="Pop M."/>
            <person name="White O."/>
            <person name="Barton G.J."/>
            <person name="Carlow C.K."/>
            <person name="Crawford M.J."/>
            <person name="Daub J."/>
            <person name="Dimmic M.W."/>
            <person name="Estes C.F."/>
            <person name="Foster J.M."/>
            <person name="Ganatra M."/>
            <person name="Gregory W.F."/>
            <person name="Johnson N.M."/>
            <person name="Jin J."/>
            <person name="Komuniecki R."/>
            <person name="Korf I."/>
            <person name="Kumar S."/>
            <person name="Laney S."/>
            <person name="Li B.W."/>
            <person name="Li W."/>
            <person name="Lindblom T.H."/>
            <person name="Lustigman S."/>
            <person name="Ma D."/>
            <person name="Maina C.V."/>
            <person name="Martin D.M."/>
            <person name="McCarter J.P."/>
            <person name="McReynolds L."/>
            <person name="Mitreva M."/>
            <person name="Nutman T.B."/>
            <person name="Parkinson J."/>
            <person name="Peregrin-Alvarez J.M."/>
            <person name="Poole C."/>
            <person name="Ren Q."/>
            <person name="Saunders L."/>
            <person name="Sluder A.E."/>
            <person name="Smith K."/>
            <person name="Stanke M."/>
            <person name="Unnasch T.R."/>
            <person name="Ware J."/>
            <person name="Wei A.D."/>
            <person name="Weil G."/>
            <person name="Williams D.J."/>
            <person name="Zhang Y."/>
            <person name="Williams S.A."/>
            <person name="Fraser-Liggett C."/>
            <person name="Slatko B."/>
            <person name="Blaxter M.L."/>
            <person name="Scott A.L."/>
        </authorList>
    </citation>
    <scope>NUCLEOTIDE SEQUENCE</scope>
    <source>
        <strain evidence="1">FR3</strain>
    </source>
</reference>
<dbReference type="AlphaFoldDB" id="A0A1I9GEJ4"/>
<proteinExistence type="predicted"/>
<accession>A0A1I9GEJ4</accession>
<protein>
    <submittedName>
        <fullName evidence="1">Bm12934</fullName>
    </submittedName>
</protein>
<name>A0A1I9GEJ4_BRUMA</name>
<sequence>MHSWLLQRTNAAARYCYVSSFCSVNVARDCWVGILSIEMIPEGSTEMVLSPLLLAPAQQRRDMQYVDKGWERFYRSNVDELRQGNITVSLRETACK</sequence>
<evidence type="ECO:0000313" key="1">
    <source>
        <dbReference type="EMBL" id="CTP82114.1"/>
    </source>
</evidence>
<dbReference type="EMBL" id="LN857024">
    <property type="protein sequence ID" value="CTP82114.1"/>
    <property type="molecule type" value="Genomic_DNA"/>
</dbReference>
<gene>
    <name evidence="1" type="primary">Bm12934</name>
    <name evidence="1" type="ORF">BM_Bm12934</name>
</gene>
<reference evidence="1" key="2">
    <citation type="submission" date="2012-12" db="EMBL/GenBank/DDBJ databases">
        <authorList>
            <consortium name="WormBase Consortium"/>
            <person name="Ghedin E."/>
            <person name="Paulini M."/>
        </authorList>
    </citation>
    <scope>NUCLEOTIDE SEQUENCE</scope>
    <source>
        <strain evidence="1">FR3</strain>
    </source>
</reference>